<dbReference type="PANTHER" id="PTHR11475">
    <property type="entry name" value="OXIDASE/PEROXIDASE"/>
    <property type="match status" value="1"/>
</dbReference>
<dbReference type="GO" id="GO:0006979">
    <property type="term" value="P:response to oxidative stress"/>
    <property type="evidence" value="ECO:0007669"/>
    <property type="project" value="InterPro"/>
</dbReference>
<accession>A0AAV0WCF2</accession>
<keyword evidence="4" id="KW-0479">Metal-binding</keyword>
<keyword evidence="9" id="KW-1185">Reference proteome</keyword>
<dbReference type="PROSITE" id="PS50292">
    <property type="entry name" value="PEROXIDASE_3"/>
    <property type="match status" value="1"/>
</dbReference>
<dbReference type="AlphaFoldDB" id="A0AAV0WCF2"/>
<dbReference type="GO" id="GO:0005576">
    <property type="term" value="C:extracellular region"/>
    <property type="evidence" value="ECO:0007669"/>
    <property type="project" value="UniProtKB-SubCell"/>
</dbReference>
<name>A0AAV0WCF2_9HEMI</name>
<keyword evidence="6" id="KW-0408">Iron</keyword>
<evidence type="ECO:0000313" key="9">
    <source>
        <dbReference type="Proteomes" id="UP001160148"/>
    </source>
</evidence>
<dbReference type="CDD" id="cd09823">
    <property type="entry name" value="peroxinectin_like"/>
    <property type="match status" value="1"/>
</dbReference>
<evidence type="ECO:0000256" key="2">
    <source>
        <dbReference type="ARBA" id="ARBA00022525"/>
    </source>
</evidence>
<dbReference type="GO" id="GO:0022412">
    <property type="term" value="P:cellular process involved in reproduction in multicellular organism"/>
    <property type="evidence" value="ECO:0007669"/>
    <property type="project" value="UniProtKB-ARBA"/>
</dbReference>
<sequence>MSSSISIHLWICVLVFLPPCYPGLDYTYFEDDGLIIKKTDWYLHLKTKKLDDHIRKVVKNVERREGGYEANFNDHLSMDIGSPEHGLLIDSQLSEELYSLYVHAQIISEASYSIRRDECPSWKAAKDLRKVKLDKTSMGEMCLSLYYNKSACIGMNLKYRSPDGSCNNLKRSFSGKATTAYKRLLYPNYSNEFNEVPEEYYSDYRPSPRILSVAFVKDEHSPDDFKTMAMAYWTIFVGHDLSHTAISIMMISNRPVRCCHESRVELNPGKRYHELCLAVKVPVEDLFFSNNVRCMYYGRSVPAVRSDCTFGPKEQMNQATHYLDGSMIYGSSAKRTWLLRTNLDGQLLTSMGCDNKSHGDPLQPQYMPLEDTESNACQYGSGTCYRAGDIRANGLPQLTVMHTLWMREHNRLAKLLSHVNPHWDDERIFQEARKIVTASIQHITYAEWLPALLGENYTRWNGLELPTKGYSNAYNETTDPSVSNSFATAILPFANSMLSDTISLYTEHRVINASLSLREHYNRPTGLLSNYMDQLVRGLSTQNTQKIDMLFTQTLTNYLYSAHPIHEFGMDIVSLDIQRTRDHGIPSYSEFRKYCGLKAIRSVQDLSKIMVEGSTDRLLKQYRDWTDIELLVGALFEKHEDDSMVGPTMRCIIREQFIRTRMADRYFYDLPNIFNEYQLTEIRKVTLARIFCDNSNNVTMMQKKVFLIPAMADLQLCDSQLIPKININHWSEMVDTFKK</sequence>
<feature type="chain" id="PRO_5043538769" description="Peroxidase" evidence="7">
    <location>
        <begin position="23"/>
        <end position="739"/>
    </location>
</feature>
<dbReference type="SUPFAM" id="SSF48113">
    <property type="entry name" value="Heme-dependent peroxidases"/>
    <property type="match status" value="1"/>
</dbReference>
<keyword evidence="3" id="KW-0560">Oxidoreductase</keyword>
<dbReference type="Pfam" id="PF03098">
    <property type="entry name" value="An_peroxidase"/>
    <property type="match status" value="1"/>
</dbReference>
<comment type="subcellular location">
    <subcellularLocation>
        <location evidence="1">Secreted</location>
    </subcellularLocation>
</comment>
<dbReference type="PANTHER" id="PTHR11475:SF125">
    <property type="entry name" value="GH11385P"/>
    <property type="match status" value="1"/>
</dbReference>
<dbReference type="GO" id="GO:0020037">
    <property type="term" value="F:heme binding"/>
    <property type="evidence" value="ECO:0007669"/>
    <property type="project" value="InterPro"/>
</dbReference>
<keyword evidence="3" id="KW-0575">Peroxidase</keyword>
<keyword evidence="5 7" id="KW-0732">Signal</keyword>
<gene>
    <name evidence="8" type="ORF">MEUPH1_LOCUS9637</name>
</gene>
<dbReference type="FunFam" id="1.10.640.10:FF:000003">
    <property type="entry name" value="chorion peroxidase"/>
    <property type="match status" value="1"/>
</dbReference>
<protein>
    <recommendedName>
        <fullName evidence="10">Peroxidase</fullName>
    </recommendedName>
</protein>
<comment type="caution">
    <text evidence="8">The sequence shown here is derived from an EMBL/GenBank/DDBJ whole genome shotgun (WGS) entry which is preliminary data.</text>
</comment>
<dbReference type="InterPro" id="IPR010255">
    <property type="entry name" value="Haem_peroxidase_sf"/>
</dbReference>
<evidence type="ECO:0008006" key="10">
    <source>
        <dbReference type="Google" id="ProtNLM"/>
    </source>
</evidence>
<keyword evidence="2" id="KW-0964">Secreted</keyword>
<dbReference type="Proteomes" id="UP001160148">
    <property type="component" value="Unassembled WGS sequence"/>
</dbReference>
<evidence type="ECO:0000313" key="8">
    <source>
        <dbReference type="EMBL" id="CAI6353521.1"/>
    </source>
</evidence>
<evidence type="ECO:0000256" key="7">
    <source>
        <dbReference type="SAM" id="SignalP"/>
    </source>
</evidence>
<dbReference type="GO" id="GO:0004601">
    <property type="term" value="F:peroxidase activity"/>
    <property type="evidence" value="ECO:0007669"/>
    <property type="project" value="UniProtKB-KW"/>
</dbReference>
<reference evidence="8 9" key="1">
    <citation type="submission" date="2023-01" db="EMBL/GenBank/DDBJ databases">
        <authorList>
            <person name="Whitehead M."/>
        </authorList>
    </citation>
    <scope>NUCLEOTIDE SEQUENCE [LARGE SCALE GENOMIC DNA]</scope>
</reference>
<dbReference type="InterPro" id="IPR019791">
    <property type="entry name" value="Haem_peroxidase_animal"/>
</dbReference>
<keyword evidence="4" id="KW-0349">Heme</keyword>
<evidence type="ECO:0000256" key="1">
    <source>
        <dbReference type="ARBA" id="ARBA00004613"/>
    </source>
</evidence>
<dbReference type="EMBL" id="CARXXK010000002">
    <property type="protein sequence ID" value="CAI6353521.1"/>
    <property type="molecule type" value="Genomic_DNA"/>
</dbReference>
<evidence type="ECO:0000256" key="4">
    <source>
        <dbReference type="ARBA" id="ARBA00022617"/>
    </source>
</evidence>
<dbReference type="PRINTS" id="PR00457">
    <property type="entry name" value="ANPEROXIDASE"/>
</dbReference>
<dbReference type="Gene3D" id="1.10.640.10">
    <property type="entry name" value="Haem peroxidase domain superfamily, animal type"/>
    <property type="match status" value="1"/>
</dbReference>
<evidence type="ECO:0000256" key="3">
    <source>
        <dbReference type="ARBA" id="ARBA00022559"/>
    </source>
</evidence>
<feature type="signal peptide" evidence="7">
    <location>
        <begin position="1"/>
        <end position="22"/>
    </location>
</feature>
<evidence type="ECO:0000256" key="5">
    <source>
        <dbReference type="ARBA" id="ARBA00022729"/>
    </source>
</evidence>
<dbReference type="InterPro" id="IPR037120">
    <property type="entry name" value="Haem_peroxidase_sf_animal"/>
</dbReference>
<evidence type="ECO:0000256" key="6">
    <source>
        <dbReference type="ARBA" id="ARBA00023004"/>
    </source>
</evidence>
<organism evidence="8 9">
    <name type="scientific">Macrosiphum euphorbiae</name>
    <name type="common">potato aphid</name>
    <dbReference type="NCBI Taxonomy" id="13131"/>
    <lineage>
        <taxon>Eukaryota</taxon>
        <taxon>Metazoa</taxon>
        <taxon>Ecdysozoa</taxon>
        <taxon>Arthropoda</taxon>
        <taxon>Hexapoda</taxon>
        <taxon>Insecta</taxon>
        <taxon>Pterygota</taxon>
        <taxon>Neoptera</taxon>
        <taxon>Paraneoptera</taxon>
        <taxon>Hemiptera</taxon>
        <taxon>Sternorrhyncha</taxon>
        <taxon>Aphidomorpha</taxon>
        <taxon>Aphidoidea</taxon>
        <taxon>Aphididae</taxon>
        <taxon>Macrosiphini</taxon>
        <taxon>Macrosiphum</taxon>
    </lineage>
</organism>
<proteinExistence type="predicted"/>